<dbReference type="EMBL" id="LBVR01000042">
    <property type="protein sequence ID" value="KKQ90226.1"/>
    <property type="molecule type" value="Genomic_DNA"/>
</dbReference>
<evidence type="ECO:0000313" key="9">
    <source>
        <dbReference type="EMBL" id="KKQ90226.1"/>
    </source>
</evidence>
<dbReference type="GO" id="GO:0006310">
    <property type="term" value="P:DNA recombination"/>
    <property type="evidence" value="ECO:0007669"/>
    <property type="project" value="UniProtKB-UniRule"/>
</dbReference>
<reference evidence="9 10" key="1">
    <citation type="journal article" date="2015" name="Nature">
        <title>rRNA introns, odd ribosomes, and small enigmatic genomes across a large radiation of phyla.</title>
        <authorList>
            <person name="Brown C.T."/>
            <person name="Hug L.A."/>
            <person name="Thomas B.C."/>
            <person name="Sharon I."/>
            <person name="Castelle C.J."/>
            <person name="Singh A."/>
            <person name="Wilkins M.J."/>
            <person name="Williams K.H."/>
            <person name="Banfield J.F."/>
        </authorList>
    </citation>
    <scope>NUCLEOTIDE SEQUENCE [LARGE SCALE GENOMIC DNA]</scope>
</reference>
<dbReference type="GO" id="GO:0006281">
    <property type="term" value="P:DNA repair"/>
    <property type="evidence" value="ECO:0007669"/>
    <property type="project" value="UniProtKB-UniRule"/>
</dbReference>
<feature type="zinc finger region" description="C4-type" evidence="7">
    <location>
        <begin position="70"/>
        <end position="85"/>
    </location>
</feature>
<evidence type="ECO:0000259" key="8">
    <source>
        <dbReference type="PROSITE" id="PS50880"/>
    </source>
</evidence>
<dbReference type="InterPro" id="IPR023627">
    <property type="entry name" value="Rcmb_RecR"/>
</dbReference>
<dbReference type="Gene3D" id="3.40.1360.10">
    <property type="match status" value="1"/>
</dbReference>
<dbReference type="CDD" id="cd01025">
    <property type="entry name" value="TOPRIM_recR"/>
    <property type="match status" value="1"/>
</dbReference>
<dbReference type="PROSITE" id="PS50880">
    <property type="entry name" value="TOPRIM"/>
    <property type="match status" value="1"/>
</dbReference>
<evidence type="ECO:0000256" key="4">
    <source>
        <dbReference type="ARBA" id="ARBA00022833"/>
    </source>
</evidence>
<evidence type="ECO:0000256" key="3">
    <source>
        <dbReference type="ARBA" id="ARBA00022771"/>
    </source>
</evidence>
<evidence type="ECO:0000256" key="1">
    <source>
        <dbReference type="ARBA" id="ARBA00022723"/>
    </source>
</evidence>
<dbReference type="SUPFAM" id="SSF111304">
    <property type="entry name" value="Recombination protein RecR"/>
    <property type="match status" value="1"/>
</dbReference>
<dbReference type="InterPro" id="IPR000093">
    <property type="entry name" value="DNA_Rcmb_RecR"/>
</dbReference>
<organism evidence="9 10">
    <name type="scientific">Candidatus Shapirobacteria bacterium GW2011_GWE1_38_92</name>
    <dbReference type="NCBI Taxonomy" id="1618489"/>
    <lineage>
        <taxon>Bacteria</taxon>
        <taxon>Candidatus Shapironibacteriota</taxon>
    </lineage>
</organism>
<dbReference type="Gene3D" id="1.10.8.420">
    <property type="entry name" value="RecR Domain 1"/>
    <property type="match status" value="1"/>
</dbReference>
<dbReference type="Gene3D" id="6.10.250.240">
    <property type="match status" value="1"/>
</dbReference>
<feature type="domain" description="Toprim" evidence="8">
    <location>
        <begin position="93"/>
        <end position="182"/>
    </location>
</feature>
<dbReference type="Pfam" id="PF21176">
    <property type="entry name" value="RecR_HhH"/>
    <property type="match status" value="1"/>
</dbReference>
<dbReference type="GO" id="GO:0003677">
    <property type="term" value="F:DNA binding"/>
    <property type="evidence" value="ECO:0007669"/>
    <property type="project" value="UniProtKB-UniRule"/>
</dbReference>
<dbReference type="PANTHER" id="PTHR30446:SF0">
    <property type="entry name" value="RECOMBINATION PROTEIN RECR"/>
    <property type="match status" value="1"/>
</dbReference>
<keyword evidence="2 7" id="KW-0227">DNA damage</keyword>
<evidence type="ECO:0000256" key="2">
    <source>
        <dbReference type="ARBA" id="ARBA00022763"/>
    </source>
</evidence>
<name>A0A0G0PLP3_9BACT</name>
<keyword evidence="1 7" id="KW-0479">Metal-binding</keyword>
<dbReference type="PATRIC" id="fig|1618489.3.peg.645"/>
<comment type="caution">
    <text evidence="9">The sequence shown here is derived from an EMBL/GenBank/DDBJ whole genome shotgun (WGS) entry which is preliminary data.</text>
</comment>
<gene>
    <name evidence="7" type="primary">recR</name>
    <name evidence="9" type="ORF">UT14_C0042G0008</name>
</gene>
<evidence type="ECO:0000313" key="10">
    <source>
        <dbReference type="Proteomes" id="UP000033841"/>
    </source>
</evidence>
<evidence type="ECO:0000256" key="7">
    <source>
        <dbReference type="HAMAP-Rule" id="MF_00017"/>
    </source>
</evidence>
<proteinExistence type="inferred from homology"/>
<dbReference type="InterPro" id="IPR006171">
    <property type="entry name" value="TOPRIM_dom"/>
</dbReference>
<keyword evidence="6 7" id="KW-0234">DNA repair</keyword>
<protein>
    <recommendedName>
        <fullName evidence="7">Recombination protein RecR</fullName>
    </recommendedName>
</protein>
<dbReference type="HAMAP" id="MF_00017">
    <property type="entry name" value="RecR"/>
    <property type="match status" value="1"/>
</dbReference>
<dbReference type="InterPro" id="IPR034137">
    <property type="entry name" value="TOPRIM_RecR"/>
</dbReference>
<comment type="function">
    <text evidence="7">May play a role in DNA repair. It seems to be involved in an RecBC-independent recombinational process of DNA repair. It may act with RecF and RecO.</text>
</comment>
<sequence length="209" mass="23088">MENCREWQGCNNMAEFPQAIKKLISAFERLPGVGPKSATRLAFYLLNTPQDFIADLSNSILEVKSKVKICSACFGVGESEICGICDDNKRNKKEICVVEMKTFKGVYHVLGGVINPLDHIGPEELKIAELVVKIKNLLTEDEAIEVILATNPTMEGEATALYIKKKLLELDNRGKLLISRIGSGLPMGADLEYADESTLARAMEGRREL</sequence>
<keyword evidence="5 7" id="KW-0233">DNA recombination</keyword>
<keyword evidence="3 7" id="KW-0863">Zinc-finger</keyword>
<accession>A0A0G0PLP3</accession>
<dbReference type="Proteomes" id="UP000033841">
    <property type="component" value="Unassembled WGS sequence"/>
</dbReference>
<keyword evidence="4 7" id="KW-0862">Zinc</keyword>
<dbReference type="Pfam" id="PF21175">
    <property type="entry name" value="RecR_C"/>
    <property type="match status" value="1"/>
</dbReference>
<dbReference type="Pfam" id="PF13662">
    <property type="entry name" value="Toprim_4"/>
    <property type="match status" value="1"/>
</dbReference>
<comment type="similarity">
    <text evidence="7">Belongs to the RecR family.</text>
</comment>
<evidence type="ECO:0000256" key="5">
    <source>
        <dbReference type="ARBA" id="ARBA00023172"/>
    </source>
</evidence>
<dbReference type="AlphaFoldDB" id="A0A0G0PLP3"/>
<dbReference type="GO" id="GO:0008270">
    <property type="term" value="F:zinc ion binding"/>
    <property type="evidence" value="ECO:0007669"/>
    <property type="project" value="UniProtKB-KW"/>
</dbReference>
<evidence type="ECO:0000256" key="6">
    <source>
        <dbReference type="ARBA" id="ARBA00023204"/>
    </source>
</evidence>
<dbReference type="NCBIfam" id="TIGR00615">
    <property type="entry name" value="recR"/>
    <property type="match status" value="1"/>
</dbReference>
<dbReference type="PANTHER" id="PTHR30446">
    <property type="entry name" value="RECOMBINATION PROTEIN RECR"/>
    <property type="match status" value="1"/>
</dbReference>